<organism evidence="2 3">
    <name type="scientific">Candidatus Amunia macphersoniae</name>
    <dbReference type="NCBI Taxonomy" id="3127014"/>
    <lineage>
        <taxon>Bacteria</taxon>
        <taxon>Bacillati</taxon>
        <taxon>Candidatus Dormiibacterota</taxon>
        <taxon>Candidatus Dormibacteria</taxon>
        <taxon>Candidatus Aeolococcales</taxon>
        <taxon>Candidatus Aeolococcaceae</taxon>
        <taxon>Candidatus Amunia</taxon>
    </lineage>
</organism>
<sequence>MERFLTIQKRGTVALPPDLRRRHHLDQPGSQVEVIERDDGVIELHPVVTVPADQAWFWTKRWQAMEREVDEQYADGRGIVHDSGDDLLAHLDELATDHG</sequence>
<dbReference type="AlphaFoldDB" id="A0A934N9J8"/>
<feature type="domain" description="SpoVT-AbrB" evidence="1">
    <location>
        <begin position="5"/>
        <end position="52"/>
    </location>
</feature>
<reference evidence="2 3" key="1">
    <citation type="submission" date="2020-10" db="EMBL/GenBank/DDBJ databases">
        <title>Ca. Dormibacterota MAGs.</title>
        <authorList>
            <person name="Montgomery K."/>
        </authorList>
    </citation>
    <scope>NUCLEOTIDE SEQUENCE [LARGE SCALE GENOMIC DNA]</scope>
    <source>
        <strain evidence="2">Mitchell_Peninsula_5</strain>
    </source>
</reference>
<accession>A0A934N9J8</accession>
<dbReference type="EMBL" id="JAEKNN010000030">
    <property type="protein sequence ID" value="MBJ7609127.1"/>
    <property type="molecule type" value="Genomic_DNA"/>
</dbReference>
<evidence type="ECO:0000259" key="1">
    <source>
        <dbReference type="SMART" id="SM00966"/>
    </source>
</evidence>
<dbReference type="InterPro" id="IPR037914">
    <property type="entry name" value="SpoVT-AbrB_sf"/>
</dbReference>
<gene>
    <name evidence="2" type="ORF">JF887_06810</name>
</gene>
<evidence type="ECO:0000313" key="2">
    <source>
        <dbReference type="EMBL" id="MBJ7609127.1"/>
    </source>
</evidence>
<keyword evidence="2" id="KW-0238">DNA-binding</keyword>
<dbReference type="SUPFAM" id="SSF89447">
    <property type="entry name" value="AbrB/MazE/MraZ-like"/>
    <property type="match status" value="1"/>
</dbReference>
<dbReference type="InterPro" id="IPR007159">
    <property type="entry name" value="SpoVT-AbrB_dom"/>
</dbReference>
<evidence type="ECO:0000313" key="3">
    <source>
        <dbReference type="Proteomes" id="UP000614410"/>
    </source>
</evidence>
<dbReference type="GO" id="GO:0003677">
    <property type="term" value="F:DNA binding"/>
    <property type="evidence" value="ECO:0007669"/>
    <property type="project" value="UniProtKB-KW"/>
</dbReference>
<dbReference type="Proteomes" id="UP000614410">
    <property type="component" value="Unassembled WGS sequence"/>
</dbReference>
<proteinExistence type="predicted"/>
<dbReference type="SMART" id="SM00966">
    <property type="entry name" value="SpoVT_AbrB"/>
    <property type="match status" value="1"/>
</dbReference>
<comment type="caution">
    <text evidence="2">The sequence shown here is derived from an EMBL/GenBank/DDBJ whole genome shotgun (WGS) entry which is preliminary data.</text>
</comment>
<name>A0A934N9J8_9BACT</name>
<protein>
    <submittedName>
        <fullName evidence="2">AbrB/MazE/SpoVT family DNA-binding domain-containing protein</fullName>
    </submittedName>
</protein>